<dbReference type="EMBL" id="CP023325">
    <property type="protein sequence ID" value="ATY64983.1"/>
    <property type="molecule type" value="Genomic_DNA"/>
</dbReference>
<accession>A0A2H4SPF6</accession>
<evidence type="ECO:0000313" key="4">
    <source>
        <dbReference type="Proteomes" id="UP000323067"/>
    </source>
</evidence>
<feature type="domain" description="HNH nuclease" evidence="2">
    <location>
        <begin position="164"/>
        <end position="226"/>
    </location>
</feature>
<feature type="region of interest" description="Disordered" evidence="1">
    <location>
        <begin position="387"/>
        <end position="455"/>
    </location>
</feature>
<feature type="compositionally biased region" description="Polar residues" evidence="1">
    <location>
        <begin position="403"/>
        <end position="413"/>
    </location>
</feature>
<evidence type="ECO:0000256" key="1">
    <source>
        <dbReference type="SAM" id="MobiDB-lite"/>
    </source>
</evidence>
<dbReference type="VEuPathDB" id="FungiDB:CCM_09338"/>
<proteinExistence type="predicted"/>
<feature type="compositionally biased region" description="Basic residues" evidence="1">
    <location>
        <begin position="389"/>
        <end position="398"/>
    </location>
</feature>
<dbReference type="AlphaFoldDB" id="A0A2H4SPF6"/>
<feature type="region of interest" description="Disordered" evidence="1">
    <location>
        <begin position="322"/>
        <end position="362"/>
    </location>
</feature>
<sequence>MRLHDVCLSRSLPPHLRSSISIWHPGYIRGEDTMLSLPCLDEIGPLDETDVEAEANDESKKTSPEQVSYGVHFETMLLACQVVAGNLFDKAYLSYDRKGTQRVQLTSGGILTHDHYFLHVPQNTDDTDTTSYAVTPNFQEWRFPGLPKSWQSIAVTPRDSKPSCIISGRLRSEKAHIIPQSHDKWYTDNAMRDYSQGAKSVFNSQDNLCQLRGDLHRIFDDRAFALVPKVDAKGRLHTVVHFFSTTNDYGDAALRYHNRKVHSLDSVAPEFLFARFALTIFAHVKDFILGGENRRIAVVYRGIDSNGGPAWLTREVELNRTQRHSRYGGGGSRSSSPTKRSKAQSESRQGDDGESVTALPSWEDERACMSRTMAWVEANQADYYSERPSKRRRIRRNDHRLSLTRSASSQTSIDEPGTVDEAVESDPTAHTLSKDTKYHHSEYDSKGLQMAMNKL</sequence>
<protein>
    <recommendedName>
        <fullName evidence="2">HNH nuclease domain-containing protein</fullName>
    </recommendedName>
</protein>
<gene>
    <name evidence="3" type="ORF">A9K55_005359</name>
</gene>
<evidence type="ECO:0000259" key="2">
    <source>
        <dbReference type="Pfam" id="PF13391"/>
    </source>
</evidence>
<name>A0A2H4SPF6_CORMI</name>
<dbReference type="OrthoDB" id="2142759at2759"/>
<evidence type="ECO:0000313" key="3">
    <source>
        <dbReference type="EMBL" id="ATY64983.1"/>
    </source>
</evidence>
<dbReference type="VEuPathDB" id="FungiDB:A9K55_005359"/>
<organism evidence="3 4">
    <name type="scientific">Cordyceps militaris</name>
    <name type="common">Caterpillar fungus</name>
    <name type="synonym">Clavaria militaris</name>
    <dbReference type="NCBI Taxonomy" id="73501"/>
    <lineage>
        <taxon>Eukaryota</taxon>
        <taxon>Fungi</taxon>
        <taxon>Dikarya</taxon>
        <taxon>Ascomycota</taxon>
        <taxon>Pezizomycotina</taxon>
        <taxon>Sordariomycetes</taxon>
        <taxon>Hypocreomycetidae</taxon>
        <taxon>Hypocreales</taxon>
        <taxon>Cordycipitaceae</taxon>
        <taxon>Cordyceps</taxon>
    </lineage>
</organism>
<dbReference type="Pfam" id="PF13391">
    <property type="entry name" value="HNH_2"/>
    <property type="match status" value="1"/>
</dbReference>
<reference evidence="3 4" key="1">
    <citation type="journal article" date="2017" name="BMC Genomics">
        <title>Chromosome level assembly and secondary metabolite potential of the parasitic fungus Cordyceps militaris.</title>
        <authorList>
            <person name="Kramer G.J."/>
            <person name="Nodwell J.R."/>
        </authorList>
    </citation>
    <scope>NUCLEOTIDE SEQUENCE [LARGE SCALE GENOMIC DNA]</scope>
    <source>
        <strain evidence="3 4">ATCC 34164</strain>
    </source>
</reference>
<dbReference type="Proteomes" id="UP000323067">
    <property type="component" value="Chromosome v"/>
</dbReference>
<feature type="compositionally biased region" description="Basic and acidic residues" evidence="1">
    <location>
        <begin position="432"/>
        <end position="445"/>
    </location>
</feature>
<dbReference type="InterPro" id="IPR003615">
    <property type="entry name" value="HNH_nuc"/>
</dbReference>